<dbReference type="CDD" id="cd10322">
    <property type="entry name" value="SLC5sbd"/>
    <property type="match status" value="1"/>
</dbReference>
<sequence length="499" mass="52248">MNSTQIMALVIILLYMAATVALGLFVSSRKKSKTENQSNDDFLMASKSLGPVMLASTLFAANTGGASTTGIATNVFTYGISAGWYAIAAGIGFVLVSFIAPYFRNAQANTVPEIISKRYGKKSHIFTAITSIAALFMATGAQIIATASIINVVTGVEFKIAAIITTVVVIIYTMVGGFKSVTAANMMHVLFITIGMTIAMVIIVNNSAVGGFSVLFEKAKTVTDNSGNNLDLISMTKIGLPTIIGYIAMYFMTFPTGQEIVQTYCSAKDGKSAKVGSIIAGVLSAVYAMVPAIIGLVAYVCIDGFAANGAQKNALAESTITFAPAVVAGIVLAAIVAATMSSASGNMIGTATMFTNDIFRPYINKGVKDDNKEIWISRVTMAVVGIVGLTVALTASNIISVMMGAFALRSAGPFAAFICAIFYKNVTKRAGFISIVSGTIVAAIWIYGLNTPWGLNSMVPGGIIAFAVIFLVSALDRKMGIKPAPEIEFTEPAAVVEFK</sequence>
<dbReference type="InterPro" id="IPR050277">
    <property type="entry name" value="Sodium:Solute_Symporter"/>
</dbReference>
<feature type="transmembrane region" description="Helical" evidence="2">
    <location>
        <begin position="275"/>
        <end position="300"/>
    </location>
</feature>
<feature type="transmembrane region" description="Helical" evidence="2">
    <location>
        <begin position="453"/>
        <end position="475"/>
    </location>
</feature>
<feature type="transmembrane region" description="Helical" evidence="2">
    <location>
        <begin position="158"/>
        <end position="178"/>
    </location>
</feature>
<reference evidence="3 4" key="1">
    <citation type="submission" date="2021-06" db="EMBL/GenBank/DDBJ databases">
        <authorList>
            <person name="Sun Q."/>
            <person name="Li D."/>
        </authorList>
    </citation>
    <scope>NUCLEOTIDE SEQUENCE [LARGE SCALE GENOMIC DNA]</scope>
    <source>
        <strain evidence="3 4">MSJ-5</strain>
    </source>
</reference>
<organism evidence="3 4">
    <name type="scientific">Alkaliphilus flagellatus</name>
    <dbReference type="NCBI Taxonomy" id="2841507"/>
    <lineage>
        <taxon>Bacteria</taxon>
        <taxon>Bacillati</taxon>
        <taxon>Bacillota</taxon>
        <taxon>Clostridia</taxon>
        <taxon>Peptostreptococcales</taxon>
        <taxon>Natronincolaceae</taxon>
        <taxon>Alkaliphilus</taxon>
    </lineage>
</organism>
<dbReference type="NCBIfam" id="TIGR00813">
    <property type="entry name" value="sss"/>
    <property type="match status" value="1"/>
</dbReference>
<dbReference type="Pfam" id="PF00474">
    <property type="entry name" value="SSF"/>
    <property type="match status" value="1"/>
</dbReference>
<comment type="caution">
    <text evidence="3">The sequence shown here is derived from an EMBL/GenBank/DDBJ whole genome shotgun (WGS) entry which is preliminary data.</text>
</comment>
<gene>
    <name evidence="3" type="ORF">KQI88_05690</name>
</gene>
<accession>A0ABS6G3B3</accession>
<comment type="similarity">
    <text evidence="1">Belongs to the sodium:solute symporter (SSF) (TC 2.A.21) family.</text>
</comment>
<keyword evidence="2" id="KW-0472">Membrane</keyword>
<evidence type="ECO:0000256" key="2">
    <source>
        <dbReference type="SAM" id="Phobius"/>
    </source>
</evidence>
<feature type="transmembrane region" description="Helical" evidence="2">
    <location>
        <begin position="190"/>
        <end position="212"/>
    </location>
</feature>
<feature type="transmembrane region" description="Helical" evidence="2">
    <location>
        <begin position="84"/>
        <end position="103"/>
    </location>
</feature>
<feature type="transmembrane region" description="Helical" evidence="2">
    <location>
        <begin position="6"/>
        <end position="27"/>
    </location>
</feature>
<keyword evidence="4" id="KW-1185">Reference proteome</keyword>
<evidence type="ECO:0000313" key="3">
    <source>
        <dbReference type="EMBL" id="MBU5675900.1"/>
    </source>
</evidence>
<dbReference type="InterPro" id="IPR001734">
    <property type="entry name" value="Na/solute_symporter"/>
</dbReference>
<dbReference type="PROSITE" id="PS50283">
    <property type="entry name" value="NA_SOLUT_SYMP_3"/>
    <property type="match status" value="1"/>
</dbReference>
<proteinExistence type="inferred from homology"/>
<feature type="transmembrane region" description="Helical" evidence="2">
    <location>
        <begin position="401"/>
        <end position="423"/>
    </location>
</feature>
<dbReference type="Proteomes" id="UP000779508">
    <property type="component" value="Unassembled WGS sequence"/>
</dbReference>
<protein>
    <submittedName>
        <fullName evidence="3">Sodium:solute symporter family protein</fullName>
    </submittedName>
</protein>
<name>A0ABS6G3B3_9FIRM</name>
<evidence type="ECO:0000256" key="1">
    <source>
        <dbReference type="RuleBase" id="RU362091"/>
    </source>
</evidence>
<feature type="transmembrane region" description="Helical" evidence="2">
    <location>
        <begin position="375"/>
        <end position="395"/>
    </location>
</feature>
<feature type="transmembrane region" description="Helical" evidence="2">
    <location>
        <begin position="320"/>
        <end position="340"/>
    </location>
</feature>
<feature type="transmembrane region" description="Helical" evidence="2">
    <location>
        <begin position="430"/>
        <end position="447"/>
    </location>
</feature>
<keyword evidence="2" id="KW-0812">Transmembrane</keyword>
<feature type="transmembrane region" description="Helical" evidence="2">
    <location>
        <begin position="48"/>
        <end position="72"/>
    </location>
</feature>
<dbReference type="PANTHER" id="PTHR48086">
    <property type="entry name" value="SODIUM/PROLINE SYMPORTER-RELATED"/>
    <property type="match status" value="1"/>
</dbReference>
<dbReference type="RefSeq" id="WP_216415391.1">
    <property type="nucleotide sequence ID" value="NZ_JAHLQK010000002.1"/>
</dbReference>
<dbReference type="PANTHER" id="PTHR48086:SF7">
    <property type="entry name" value="SODIUM-SOLUTE SYMPORTER-RELATED"/>
    <property type="match status" value="1"/>
</dbReference>
<dbReference type="EMBL" id="JAHLQK010000002">
    <property type="protein sequence ID" value="MBU5675900.1"/>
    <property type="molecule type" value="Genomic_DNA"/>
</dbReference>
<evidence type="ECO:0000313" key="4">
    <source>
        <dbReference type="Proteomes" id="UP000779508"/>
    </source>
</evidence>
<keyword evidence="2" id="KW-1133">Transmembrane helix</keyword>
<feature type="transmembrane region" description="Helical" evidence="2">
    <location>
        <begin position="232"/>
        <end position="254"/>
    </location>
</feature>
<feature type="transmembrane region" description="Helical" evidence="2">
    <location>
        <begin position="124"/>
        <end position="152"/>
    </location>
</feature>